<evidence type="ECO:0000313" key="3">
    <source>
        <dbReference type="Proteomes" id="UP000190888"/>
    </source>
</evidence>
<feature type="compositionally biased region" description="Basic and acidic residues" evidence="1">
    <location>
        <begin position="330"/>
        <end position="354"/>
    </location>
</feature>
<dbReference type="PANTHER" id="PTHR32305:SF15">
    <property type="entry name" value="PROTEIN RHSA-RELATED"/>
    <property type="match status" value="1"/>
</dbReference>
<dbReference type="EMBL" id="FUWH01000005">
    <property type="protein sequence ID" value="SJZ85842.1"/>
    <property type="molecule type" value="Genomic_DNA"/>
</dbReference>
<dbReference type="PANTHER" id="PTHR32305">
    <property type="match status" value="1"/>
</dbReference>
<dbReference type="AlphaFoldDB" id="A0A1T4P349"/>
<keyword evidence="3" id="KW-1185">Reference proteome</keyword>
<sequence length="389" mass="42491">MYKLNGNSGDKTGLGITVKVMSGDNVMIYGKSFWHTNGSSPTNSYTLAATDLLTLLAGTPLITGANKVTAGSLTGSTSITNGVSNWLNNAPATGTAPKAYLNWILFDEQFKPVSASSGFDAISSSTDDLKSHAKNVDITKNGYLYVYASNESDVDVFFDNLQLIHNHGPLLEETHYYPFGLTMAGISSKASGKLENRFKYNGNKLESGEFSDGSGLEMYDFNARTYDQQIGRFMQIDPLADEEDQETHTPYHFGFNNPVLHSDPDGKNPIWGAYRAIMLYAKIIEWVSGQAAPAAVAIPTVLKDATLVARSAVPLDVKREVDKANSQAKTENKSSSDLEKAQERANKLSEKERPSLPMTKAGKKAAKEVNKAKNEGKMRCENWVMFPII</sequence>
<dbReference type="Proteomes" id="UP000190888">
    <property type="component" value="Unassembled WGS sequence"/>
</dbReference>
<dbReference type="RefSeq" id="WP_078831449.1">
    <property type="nucleotide sequence ID" value="NZ_FUWH01000005.1"/>
</dbReference>
<protein>
    <submittedName>
        <fullName evidence="2">RHS repeat-associated core domain-containing protein</fullName>
    </submittedName>
</protein>
<feature type="region of interest" description="Disordered" evidence="1">
    <location>
        <begin position="321"/>
        <end position="374"/>
    </location>
</feature>
<evidence type="ECO:0000313" key="2">
    <source>
        <dbReference type="EMBL" id="SJZ85842.1"/>
    </source>
</evidence>
<reference evidence="2 3" key="1">
    <citation type="submission" date="2017-02" db="EMBL/GenBank/DDBJ databases">
        <authorList>
            <person name="Peterson S.W."/>
        </authorList>
    </citation>
    <scope>NUCLEOTIDE SEQUENCE [LARGE SCALE GENOMIC DNA]</scope>
    <source>
        <strain evidence="2 3">DSM 22335</strain>
    </source>
</reference>
<accession>A0A1T4P349</accession>
<dbReference type="NCBIfam" id="TIGR03696">
    <property type="entry name" value="Rhs_assc_core"/>
    <property type="match status" value="1"/>
</dbReference>
<dbReference type="OrthoDB" id="676555at2"/>
<organism evidence="2 3">
    <name type="scientific">Sediminibacterium ginsengisoli</name>
    <dbReference type="NCBI Taxonomy" id="413434"/>
    <lineage>
        <taxon>Bacteria</taxon>
        <taxon>Pseudomonadati</taxon>
        <taxon>Bacteroidota</taxon>
        <taxon>Chitinophagia</taxon>
        <taxon>Chitinophagales</taxon>
        <taxon>Chitinophagaceae</taxon>
        <taxon>Sediminibacterium</taxon>
    </lineage>
</organism>
<dbReference type="Gene3D" id="2.180.10.10">
    <property type="entry name" value="RHS repeat-associated core"/>
    <property type="match status" value="1"/>
</dbReference>
<gene>
    <name evidence="2" type="ORF">SAMN04488132_105119</name>
</gene>
<proteinExistence type="predicted"/>
<dbReference type="InterPro" id="IPR022385">
    <property type="entry name" value="Rhs_assc_core"/>
</dbReference>
<evidence type="ECO:0000256" key="1">
    <source>
        <dbReference type="SAM" id="MobiDB-lite"/>
    </source>
</evidence>
<dbReference type="InterPro" id="IPR050708">
    <property type="entry name" value="T6SS_VgrG/RHS"/>
</dbReference>
<dbReference type="STRING" id="413434.SAMN04488132_105119"/>
<name>A0A1T4P349_9BACT</name>
<feature type="compositionally biased region" description="Basic and acidic residues" evidence="1">
    <location>
        <begin position="365"/>
        <end position="374"/>
    </location>
</feature>